<feature type="domain" description="Nuclear anchorage protein 1 spectrin repeat" evidence="2">
    <location>
        <begin position="339"/>
        <end position="434"/>
    </location>
</feature>
<evidence type="ECO:0000259" key="4">
    <source>
        <dbReference type="Pfam" id="PF24615"/>
    </source>
</evidence>
<dbReference type="GO" id="GO:0007010">
    <property type="term" value="P:cytoskeleton organization"/>
    <property type="evidence" value="ECO:0007669"/>
    <property type="project" value="TreeGrafter"/>
</dbReference>
<organism evidence="5">
    <name type="scientific">Toxocara canis</name>
    <name type="common">Canine roundworm</name>
    <dbReference type="NCBI Taxonomy" id="6265"/>
    <lineage>
        <taxon>Eukaryota</taxon>
        <taxon>Metazoa</taxon>
        <taxon>Ecdysozoa</taxon>
        <taxon>Nematoda</taxon>
        <taxon>Chromadorea</taxon>
        <taxon>Rhabditida</taxon>
        <taxon>Spirurina</taxon>
        <taxon>Ascaridomorpha</taxon>
        <taxon>Ascaridoidea</taxon>
        <taxon>Toxocaridae</taxon>
        <taxon>Toxocara</taxon>
    </lineage>
</organism>
<proteinExistence type="predicted"/>
<dbReference type="InterPro" id="IPR057132">
    <property type="entry name" value="ANC1_spectrin_dom"/>
</dbReference>
<name>A0A3P7GZ00_TOXCA</name>
<dbReference type="Gene3D" id="1.20.58.60">
    <property type="match status" value="1"/>
</dbReference>
<feature type="coiled-coil region" evidence="1">
    <location>
        <begin position="840"/>
        <end position="943"/>
    </location>
</feature>
<dbReference type="InterPro" id="IPR057134">
    <property type="entry name" value="Spectrin_Anc-1_3"/>
</dbReference>
<keyword evidence="1" id="KW-0175">Coiled coil</keyword>
<feature type="domain" description="Nuclear anchorage protein 1 spectrin repeat" evidence="4">
    <location>
        <begin position="615"/>
        <end position="718"/>
    </location>
</feature>
<dbReference type="Pfam" id="PF24611">
    <property type="entry name" value="Spectrin_Anc-1"/>
    <property type="match status" value="1"/>
</dbReference>
<feature type="non-terminal residue" evidence="5">
    <location>
        <position position="1382"/>
    </location>
</feature>
<evidence type="ECO:0000256" key="1">
    <source>
        <dbReference type="SAM" id="Coils"/>
    </source>
</evidence>
<feature type="domain" description="Nuclear anchorage protein 1 spectrin-like repeat" evidence="3">
    <location>
        <begin position="797"/>
        <end position="909"/>
    </location>
</feature>
<feature type="coiled-coil region" evidence="1">
    <location>
        <begin position="1192"/>
        <end position="1248"/>
    </location>
</feature>
<sequence length="1382" mass="155600">MNELQRRREEPIRLVFHPEALEVGSLVGQLENVGRLLNEREERLAAQLAVVALTSTVAKEVAQLRDAIMNAQKAEDDSHADMNELQRAVDELKHARTHLDALKDAYNRIEQSPDTEALRVQMLDEQTTLGENYDAVERALEDRLDNLKRFNEDAADVEKRLSQLDESVREQGAASAEADLSLIDAIIERCNDVRPALDQLADSVQSLCPLVEPASRVDAFSSHQRELGDKLKILRDGVVRIKEECEAVNMLATALADLERVLTDAERGLEQTEGSVSALELFCEIPLRTVADKIALVDEMRSDVVTPKIEQLHQDKQALRERYIRLTERADEKLKGAKQQDELIADIETRLNSIRKEADVLCTKYVHPQDLSTAVEDANRLEALLEQLPEPSLIYHVADLERQEQLAKLLDTIQLSLKGLSVPLEEDVMKEQELLRDVRNTFAELTSLGDDVVAIDPESEPTEQLGNVAYLGDSLRRLKANIEKLETRLQSGEGLVKRTSLSEDLSARVAQLQDALENKKQQLTDRAKLHTLAPEIALITESVQGRLNEIEQSPLQSIDEQSATLQDLESKKQQLENLIESIPVGSEGDELRERSFWQLGQLNEMLKRLAAAVGDKLAALAAFNATKDEVQAQLSLIGTPSQVRLDTDSTQAISERINELNDKLSCVDKLISKLGSVPEAELDKGKLAEKRALLLAIEGIKHQIEEDRDSAQQQLHHAVAAEKMHADAEQLISKLAALIAEANKLLNDSEAHPAMYRTIADEFVLPLEHVEQLLKDASSEDVQLIPLNALVPEAKDVHSALLRRADIWRQFVAERDAGNDQLEAMRRPLDEIESKSLRSSEEVLRDMNALERANDELNKLKSTMAKLQNLSEQLHPLESAYADVRFFDVDVEQTQQQYEDLMSLMDNELHDENIFGESVEQLRRELDRLKDELEAALSNGQLEEILHHEVPALRAQLGLLESKHNDAKQSRVHVDRSSHPAVEALVRELDDIGQLTVKKLSDLAEAEKQEKIVVIRLELEKLRFEAPEEGQLIILEEQIQQLPEEDEETKVLAAQLQQIRADKQKREGVEKSLKEKLAKILQRVDEVDATVEPLIESTVRSKHKKKRSKKQPKLTLTTEEQINVLTDAVNEFDRDILPQLGDISEQSQQGEVQLSSLLAGRERAQEIADACKEALRYKVLEKENVKHVMSELAELDDKLLKSEEALANEQELKRSGDTALVTEKAKAAEELEHSLHAILEQLSTLELDGLSDEQRRDLEKKRERTGWMLDRIRVLCNALASMLDSLRAWESDKDVLRSATAALANEVRGLVDNYDNNAQPYTTACNDVKKANDLLERIGQTQQQLIDVNQRLRVTLPDCKAAIDDTNMMTVELDAVCNDVQE</sequence>
<dbReference type="GO" id="GO:0005635">
    <property type="term" value="C:nuclear envelope"/>
    <property type="evidence" value="ECO:0007669"/>
    <property type="project" value="TreeGrafter"/>
</dbReference>
<feature type="coiled-coil region" evidence="1">
    <location>
        <begin position="721"/>
        <end position="748"/>
    </location>
</feature>
<evidence type="ECO:0000313" key="5">
    <source>
        <dbReference type="EMBL" id="VDM27205.1"/>
    </source>
</evidence>
<feature type="coiled-coil region" evidence="1">
    <location>
        <begin position="468"/>
        <end position="522"/>
    </location>
</feature>
<reference evidence="5" key="1">
    <citation type="submission" date="2018-11" db="EMBL/GenBank/DDBJ databases">
        <authorList>
            <consortium name="Pathogen Informatics"/>
        </authorList>
    </citation>
    <scope>NUCLEOTIDE SEQUENCE [LARGE SCALE GENOMIC DNA]</scope>
</reference>
<dbReference type="GO" id="GO:0019894">
    <property type="term" value="F:kinesin binding"/>
    <property type="evidence" value="ECO:0007669"/>
    <property type="project" value="TreeGrafter"/>
</dbReference>
<evidence type="ECO:0000259" key="2">
    <source>
        <dbReference type="Pfam" id="PF24531"/>
    </source>
</evidence>
<evidence type="ECO:0000259" key="3">
    <source>
        <dbReference type="Pfam" id="PF24611"/>
    </source>
</evidence>
<dbReference type="GO" id="GO:0006997">
    <property type="term" value="P:nucleus organization"/>
    <property type="evidence" value="ECO:0007669"/>
    <property type="project" value="TreeGrafter"/>
</dbReference>
<feature type="coiled-coil region" evidence="1">
    <location>
        <begin position="309"/>
        <end position="357"/>
    </location>
</feature>
<evidence type="ECO:0008006" key="6">
    <source>
        <dbReference type="Google" id="ProtNLM"/>
    </source>
</evidence>
<dbReference type="PANTHER" id="PTHR21524">
    <property type="entry name" value="SPECTRIN REPEAT CONTAINING NUCLEAR ENVELOPE PROTEIN 2"/>
    <property type="match status" value="1"/>
</dbReference>
<dbReference type="EMBL" id="UYWY01001766">
    <property type="protein sequence ID" value="VDM27205.1"/>
    <property type="molecule type" value="Genomic_DNA"/>
</dbReference>
<gene>
    <name evidence="5" type="ORF">TCNE_LOCUS1985</name>
</gene>
<feature type="coiled-coil region" evidence="1">
    <location>
        <begin position="82"/>
        <end position="167"/>
    </location>
</feature>
<protein>
    <recommendedName>
        <fullName evidence="6">Nuclear anchorage protein 1</fullName>
    </recommendedName>
</protein>
<accession>A0A3P7GZ00</accession>
<dbReference type="InterPro" id="IPR057133">
    <property type="entry name" value="Spectrin_Anc-1_2"/>
</dbReference>
<dbReference type="GO" id="GO:0007097">
    <property type="term" value="P:nuclear migration"/>
    <property type="evidence" value="ECO:0007669"/>
    <property type="project" value="TreeGrafter"/>
</dbReference>
<dbReference type="PANTHER" id="PTHR21524:SF5">
    <property type="entry name" value="SPECTRIN REPEAT CONTAINING NUCLEAR ENVELOPE PROTEIN 2"/>
    <property type="match status" value="1"/>
</dbReference>
<dbReference type="GO" id="GO:0048471">
    <property type="term" value="C:perinuclear region of cytoplasm"/>
    <property type="evidence" value="ECO:0007669"/>
    <property type="project" value="TreeGrafter"/>
</dbReference>
<dbReference type="Pfam" id="PF24531">
    <property type="entry name" value="ANC1_spectrin"/>
    <property type="match status" value="1"/>
</dbReference>
<dbReference type="Pfam" id="PF24615">
    <property type="entry name" value="Spectrin_Anc-1_2"/>
    <property type="match status" value="1"/>
</dbReference>